<evidence type="ECO:0000313" key="20">
    <source>
        <dbReference type="EMBL" id="KAA0712239.1"/>
    </source>
</evidence>
<feature type="region of interest" description="Disordered" evidence="18">
    <location>
        <begin position="313"/>
        <end position="333"/>
    </location>
</feature>
<evidence type="ECO:0000313" key="21">
    <source>
        <dbReference type="Proteomes" id="UP000324632"/>
    </source>
</evidence>
<keyword evidence="6 16" id="KW-0067">ATP-binding</keyword>
<evidence type="ECO:0000256" key="6">
    <source>
        <dbReference type="ARBA" id="ARBA00022840"/>
    </source>
</evidence>
<dbReference type="GO" id="GO:0090170">
    <property type="term" value="P:regulation of Golgi inheritance"/>
    <property type="evidence" value="ECO:0007669"/>
    <property type="project" value="UniProtKB-ARBA"/>
</dbReference>
<evidence type="ECO:0000256" key="17">
    <source>
        <dbReference type="RuleBase" id="RU000304"/>
    </source>
</evidence>
<dbReference type="PROSITE" id="PS00107">
    <property type="entry name" value="PROTEIN_KINASE_ATP"/>
    <property type="match status" value="1"/>
</dbReference>
<dbReference type="Pfam" id="PF00069">
    <property type="entry name" value="Pkinase"/>
    <property type="match status" value="2"/>
</dbReference>
<evidence type="ECO:0000256" key="5">
    <source>
        <dbReference type="ARBA" id="ARBA00022777"/>
    </source>
</evidence>
<dbReference type="GO" id="GO:0004708">
    <property type="term" value="F:MAP kinase kinase activity"/>
    <property type="evidence" value="ECO:0007669"/>
    <property type="project" value="UniProtKB-EC"/>
</dbReference>
<evidence type="ECO:0000256" key="14">
    <source>
        <dbReference type="ARBA" id="ARBA00049299"/>
    </source>
</evidence>
<dbReference type="PROSITE" id="PS00108">
    <property type="entry name" value="PROTEIN_KINASE_ST"/>
    <property type="match status" value="1"/>
</dbReference>
<evidence type="ECO:0000256" key="2">
    <source>
        <dbReference type="ARBA" id="ARBA00022553"/>
    </source>
</evidence>
<evidence type="ECO:0000256" key="7">
    <source>
        <dbReference type="ARBA" id="ARBA00023137"/>
    </source>
</evidence>
<evidence type="ECO:0000256" key="18">
    <source>
        <dbReference type="SAM" id="MobiDB-lite"/>
    </source>
</evidence>
<dbReference type="PANTHER" id="PTHR47448">
    <property type="entry name" value="DUAL SPECIFICITY MITOGEN-ACTIVATED PROTEIN KINASE KINASE DSOR1-LIKE PROTEIN"/>
    <property type="match status" value="1"/>
</dbReference>
<evidence type="ECO:0000256" key="11">
    <source>
        <dbReference type="ARBA" id="ARBA00042277"/>
    </source>
</evidence>
<evidence type="ECO:0000256" key="16">
    <source>
        <dbReference type="PROSITE-ProRule" id="PRU10141"/>
    </source>
</evidence>
<dbReference type="Proteomes" id="UP000324632">
    <property type="component" value="Chromosome 14"/>
</dbReference>
<dbReference type="PROSITE" id="PS50011">
    <property type="entry name" value="PROTEIN_KINASE_DOM"/>
    <property type="match status" value="1"/>
</dbReference>
<dbReference type="InterPro" id="IPR000719">
    <property type="entry name" value="Prot_kinase_dom"/>
</dbReference>
<dbReference type="InterPro" id="IPR050915">
    <property type="entry name" value="MAP_kinase_kinase"/>
</dbReference>
<evidence type="ECO:0000256" key="4">
    <source>
        <dbReference type="ARBA" id="ARBA00022741"/>
    </source>
</evidence>
<dbReference type="AlphaFoldDB" id="A0A5A9NTC0"/>
<dbReference type="GO" id="GO:0005925">
    <property type="term" value="C:focal adhesion"/>
    <property type="evidence" value="ECO:0007669"/>
    <property type="project" value="UniProtKB-ARBA"/>
</dbReference>
<evidence type="ECO:0000256" key="1">
    <source>
        <dbReference type="ARBA" id="ARBA00022527"/>
    </source>
</evidence>
<dbReference type="GO" id="GO:0005770">
    <property type="term" value="C:late endosome"/>
    <property type="evidence" value="ECO:0007669"/>
    <property type="project" value="UniProtKB-ARBA"/>
</dbReference>
<evidence type="ECO:0000256" key="12">
    <source>
        <dbReference type="ARBA" id="ARBA00042349"/>
    </source>
</evidence>
<organism evidence="20 21">
    <name type="scientific">Triplophysa tibetana</name>
    <dbReference type="NCBI Taxonomy" id="1572043"/>
    <lineage>
        <taxon>Eukaryota</taxon>
        <taxon>Metazoa</taxon>
        <taxon>Chordata</taxon>
        <taxon>Craniata</taxon>
        <taxon>Vertebrata</taxon>
        <taxon>Euteleostomi</taxon>
        <taxon>Actinopterygii</taxon>
        <taxon>Neopterygii</taxon>
        <taxon>Teleostei</taxon>
        <taxon>Ostariophysi</taxon>
        <taxon>Cypriniformes</taxon>
        <taxon>Nemacheilidae</taxon>
        <taxon>Triplophysa</taxon>
    </lineage>
</organism>
<evidence type="ECO:0000256" key="3">
    <source>
        <dbReference type="ARBA" id="ARBA00022679"/>
    </source>
</evidence>
<feature type="binding site" evidence="16">
    <location>
        <position position="98"/>
    </location>
    <ligand>
        <name>ATP</name>
        <dbReference type="ChEBI" id="CHEBI:30616"/>
    </ligand>
</feature>
<dbReference type="EMBL" id="SOYY01000014">
    <property type="protein sequence ID" value="KAA0712239.1"/>
    <property type="molecule type" value="Genomic_DNA"/>
</dbReference>
<accession>A0A5A9NTC0</accession>
<evidence type="ECO:0000256" key="8">
    <source>
        <dbReference type="ARBA" id="ARBA00038035"/>
    </source>
</evidence>
<comment type="caution">
    <text evidence="20">The sequence shown here is derived from an EMBL/GenBank/DDBJ whole genome shotgun (WGS) entry which is preliminary data.</text>
</comment>
<dbReference type="GO" id="GO:0005524">
    <property type="term" value="F:ATP binding"/>
    <property type="evidence" value="ECO:0007669"/>
    <property type="project" value="UniProtKB-UniRule"/>
</dbReference>
<keyword evidence="21" id="KW-1185">Reference proteome</keyword>
<dbReference type="GO" id="GO:2000641">
    <property type="term" value="P:regulation of early endosome to late endosome transport"/>
    <property type="evidence" value="ECO:0007669"/>
    <property type="project" value="UniProtKB-ARBA"/>
</dbReference>
<dbReference type="SMART" id="SM00220">
    <property type="entry name" value="S_TKc"/>
    <property type="match status" value="1"/>
</dbReference>
<dbReference type="InterPro" id="IPR008271">
    <property type="entry name" value="Ser/Thr_kinase_AS"/>
</dbReference>
<comment type="catalytic activity">
    <reaction evidence="13">
        <text>L-seryl-[protein] + ATP = O-phospho-L-seryl-[protein] + ADP + H(+)</text>
        <dbReference type="Rhea" id="RHEA:17989"/>
        <dbReference type="Rhea" id="RHEA-COMP:9863"/>
        <dbReference type="Rhea" id="RHEA-COMP:11604"/>
        <dbReference type="ChEBI" id="CHEBI:15378"/>
        <dbReference type="ChEBI" id="CHEBI:29999"/>
        <dbReference type="ChEBI" id="CHEBI:30616"/>
        <dbReference type="ChEBI" id="CHEBI:83421"/>
        <dbReference type="ChEBI" id="CHEBI:456216"/>
        <dbReference type="EC" id="2.7.12.2"/>
    </reaction>
</comment>
<comment type="similarity">
    <text evidence="8">Belongs to the protein kinase superfamily. STE Ser/Thr protein kinase family. MAP kinase kinase subfamily.</text>
</comment>
<evidence type="ECO:0000256" key="15">
    <source>
        <dbReference type="ARBA" id="ARBA00051693"/>
    </source>
</evidence>
<dbReference type="GO" id="GO:0005769">
    <property type="term" value="C:early endosome"/>
    <property type="evidence" value="ECO:0007669"/>
    <property type="project" value="UniProtKB-ARBA"/>
</dbReference>
<dbReference type="FunFam" id="3.30.200.20:FF:000100">
    <property type="entry name" value="Dual specificity mitogen-activated protein kinase kinase 1"/>
    <property type="match status" value="1"/>
</dbReference>
<comment type="catalytic activity">
    <reaction evidence="14">
        <text>L-threonyl-[protein] + ATP = O-phospho-L-threonyl-[protein] + ADP + H(+)</text>
        <dbReference type="Rhea" id="RHEA:46608"/>
        <dbReference type="Rhea" id="RHEA-COMP:11060"/>
        <dbReference type="Rhea" id="RHEA-COMP:11605"/>
        <dbReference type="ChEBI" id="CHEBI:15378"/>
        <dbReference type="ChEBI" id="CHEBI:30013"/>
        <dbReference type="ChEBI" id="CHEBI:30616"/>
        <dbReference type="ChEBI" id="CHEBI:61977"/>
        <dbReference type="ChEBI" id="CHEBI:456216"/>
        <dbReference type="EC" id="2.7.12.2"/>
    </reaction>
</comment>
<dbReference type="GO" id="GO:0005739">
    <property type="term" value="C:mitochondrion"/>
    <property type="evidence" value="ECO:0007669"/>
    <property type="project" value="UniProtKB-ARBA"/>
</dbReference>
<reference evidence="20 21" key="1">
    <citation type="journal article" date="2019" name="Mol. Ecol. Resour.">
        <title>Chromosome-level genome assembly of Triplophysa tibetana, a fish adapted to the harsh high-altitude environment of the Tibetan Plateau.</title>
        <authorList>
            <person name="Yang X."/>
            <person name="Liu H."/>
            <person name="Ma Z."/>
            <person name="Zou Y."/>
            <person name="Zou M."/>
            <person name="Mao Y."/>
            <person name="Li X."/>
            <person name="Wang H."/>
            <person name="Chen T."/>
            <person name="Wang W."/>
            <person name="Yang R."/>
        </authorList>
    </citation>
    <scope>NUCLEOTIDE SEQUENCE [LARGE SCALE GENOMIC DNA]</scope>
    <source>
        <strain evidence="20">TTIB1903HZAU</strain>
        <tissue evidence="20">Muscle</tissue>
    </source>
</reference>
<evidence type="ECO:0000259" key="19">
    <source>
        <dbReference type="PROSITE" id="PS50011"/>
    </source>
</evidence>
<comment type="catalytic activity">
    <reaction evidence="15">
        <text>L-tyrosyl-[protein] + ATP = O-phospho-L-tyrosyl-[protein] + ADP + H(+)</text>
        <dbReference type="Rhea" id="RHEA:10596"/>
        <dbReference type="Rhea" id="RHEA-COMP:10136"/>
        <dbReference type="Rhea" id="RHEA-COMP:20101"/>
        <dbReference type="ChEBI" id="CHEBI:15378"/>
        <dbReference type="ChEBI" id="CHEBI:30616"/>
        <dbReference type="ChEBI" id="CHEBI:46858"/>
        <dbReference type="ChEBI" id="CHEBI:61978"/>
        <dbReference type="ChEBI" id="CHEBI:456216"/>
        <dbReference type="EC" id="2.7.12.2"/>
    </reaction>
</comment>
<dbReference type="EC" id="2.7.12.2" evidence="9"/>
<protein>
    <recommendedName>
        <fullName evidence="10">Dual specificity mitogen-activated protein kinase kinase 2</fullName>
        <ecNumber evidence="9">2.7.12.2</ecNumber>
    </recommendedName>
    <alternativeName>
        <fullName evidence="12">ERK activator kinase 2</fullName>
    </alternativeName>
    <alternativeName>
        <fullName evidence="11">MAPK/ERK kinase 2</fullName>
    </alternativeName>
</protein>
<evidence type="ECO:0000256" key="13">
    <source>
        <dbReference type="ARBA" id="ARBA00049014"/>
    </source>
</evidence>
<keyword evidence="5 20" id="KW-0418">Kinase</keyword>
<name>A0A5A9NTC0_9TELE</name>
<dbReference type="Gene3D" id="3.30.200.20">
    <property type="entry name" value="Phosphorylase Kinase, domain 1"/>
    <property type="match status" value="1"/>
</dbReference>
<sequence length="425" mass="47157">MAPKKRPLPLVITPTGEGQSTNIDAAAEANLEALQRKLGELDLDEQQRKRLEAFLTQKAQVGELKDEDFDPICELGAGNGGVVHKVRHKPSRLVMARKLIHLEIKPAIRNQIIRELQVLHECNSPYIVGFYGAFYSDGEISICMEHMDGGSLDQVLKEARRIPEEILGKVSIAVLRGLAYLREKHQIMHRDVKPSNILVNSRGEIKLCDFGVSGQLIDSMANSFVGTRSYMSVSHPPTSLTSHPPFSFQDLSQCPGFFHVPERLQGTHYSVQSDVWSMGLSLVELAIGRYPIPPPDAKELEAIFGRPVLDAGGAEGHSMSPRPRPPGRPVSGHGMDSRPAMAIFELLDYIVNEPPPKLPHGVYTTDFEEFVTKCLMKNPADRADLKMLMGHTFIKRAEVEEVDFAGWMCKTMGLHQPSTPTRSAE</sequence>
<feature type="domain" description="Protein kinase" evidence="19">
    <location>
        <begin position="69"/>
        <end position="394"/>
    </location>
</feature>
<dbReference type="SUPFAM" id="SSF56112">
    <property type="entry name" value="Protein kinase-like (PK-like)"/>
    <property type="match status" value="1"/>
</dbReference>
<keyword evidence="2" id="KW-0597">Phosphoprotein</keyword>
<dbReference type="InterPro" id="IPR011009">
    <property type="entry name" value="Kinase-like_dom_sf"/>
</dbReference>
<dbReference type="GO" id="GO:0032872">
    <property type="term" value="P:regulation of stress-activated MAPK cascade"/>
    <property type="evidence" value="ECO:0007669"/>
    <property type="project" value="UniProtKB-ARBA"/>
</dbReference>
<evidence type="ECO:0000256" key="10">
    <source>
        <dbReference type="ARBA" id="ARBA00040617"/>
    </source>
</evidence>
<keyword evidence="1 17" id="KW-0723">Serine/threonine-protein kinase</keyword>
<dbReference type="InterPro" id="IPR017441">
    <property type="entry name" value="Protein_kinase_ATP_BS"/>
</dbReference>
<dbReference type="Gene3D" id="1.10.510.10">
    <property type="entry name" value="Transferase(Phosphotransferase) domain 1"/>
    <property type="match status" value="1"/>
</dbReference>
<dbReference type="PANTHER" id="PTHR47448:SF3">
    <property type="entry name" value="MITOGEN-ACTIVATED PROTEIN KINASE KINASE 2"/>
    <property type="match status" value="1"/>
</dbReference>
<keyword evidence="4 16" id="KW-0547">Nucleotide-binding</keyword>
<dbReference type="GO" id="GO:0004713">
    <property type="term" value="F:protein tyrosine kinase activity"/>
    <property type="evidence" value="ECO:0007669"/>
    <property type="project" value="UniProtKB-KW"/>
</dbReference>
<keyword evidence="3" id="KW-0808">Transferase</keyword>
<proteinExistence type="inferred from homology"/>
<gene>
    <name evidence="20" type="ORF">E1301_Tti015039</name>
</gene>
<dbReference type="GO" id="GO:0004674">
    <property type="term" value="F:protein serine/threonine kinase activity"/>
    <property type="evidence" value="ECO:0007669"/>
    <property type="project" value="UniProtKB-KW"/>
</dbReference>
<evidence type="ECO:0000256" key="9">
    <source>
        <dbReference type="ARBA" id="ARBA00038999"/>
    </source>
</evidence>
<keyword evidence="7" id="KW-0829">Tyrosine-protein kinase</keyword>